<sequence>MDIDAFTAVHQHDWKRLDELSAKRRLTGEEADELLVLYQRTSTHLSMIRSIAPESQLSGALSTRLSRARTKFTGARSNFAEDVAGFFVLSLPAAFYRIRWLTVIIGVVFILVSWLFGAWVTGNPEVIKAIGSDEELRQYVEEDFVNYYKENPNASFAGMVWTNNAWIAAQCVAFGVTGLWVPYVLYMNAQGVGMAGGMMAAYDQLDTFFLYILPHGLMEMTAIFIAGAAGLRIFWSWVSPGRMTRAASLAKEGRSLITVALGLVLVLFISGLVEGFVTPSDLPHWLRIGIGALVLAAYWTYTLVLGRRAYNAGERGDLGRFDAGEVARTS</sequence>
<dbReference type="RefSeq" id="WP_170837932.1">
    <property type="nucleotide sequence ID" value="NZ_CP018863.1"/>
</dbReference>
<name>A0A1H0ZZ48_9MICC</name>
<keyword evidence="1" id="KW-1133">Transmembrane helix</keyword>
<feature type="transmembrane region" description="Helical" evidence="1">
    <location>
        <begin position="165"/>
        <end position="188"/>
    </location>
</feature>
<evidence type="ECO:0000313" key="3">
    <source>
        <dbReference type="Proteomes" id="UP000181917"/>
    </source>
</evidence>
<dbReference type="InterPro" id="IPR002798">
    <property type="entry name" value="SpoIIM-like"/>
</dbReference>
<protein>
    <submittedName>
        <fullName evidence="2">Uncharacterized membrane protein SpoIIM, required for sporulation</fullName>
    </submittedName>
</protein>
<gene>
    <name evidence="2" type="ORF">SAMN04489742_0651</name>
</gene>
<feature type="transmembrane region" description="Helical" evidence="1">
    <location>
        <begin position="208"/>
        <end position="235"/>
    </location>
</feature>
<feature type="transmembrane region" description="Helical" evidence="1">
    <location>
        <begin position="256"/>
        <end position="273"/>
    </location>
</feature>
<dbReference type="Pfam" id="PF01944">
    <property type="entry name" value="SpoIIM"/>
    <property type="match status" value="1"/>
</dbReference>
<keyword evidence="1" id="KW-0812">Transmembrane</keyword>
<dbReference type="Proteomes" id="UP000181917">
    <property type="component" value="Unassembled WGS sequence"/>
</dbReference>
<feature type="transmembrane region" description="Helical" evidence="1">
    <location>
        <begin position="285"/>
        <end position="305"/>
    </location>
</feature>
<organism evidence="2 3">
    <name type="scientific">Crystallibacter crystallopoietes</name>
    <dbReference type="NCBI Taxonomy" id="37928"/>
    <lineage>
        <taxon>Bacteria</taxon>
        <taxon>Bacillati</taxon>
        <taxon>Actinomycetota</taxon>
        <taxon>Actinomycetes</taxon>
        <taxon>Micrococcales</taxon>
        <taxon>Micrococcaceae</taxon>
        <taxon>Crystallibacter</taxon>
    </lineage>
</organism>
<dbReference type="EMBL" id="FNKH01000002">
    <property type="protein sequence ID" value="SDQ32660.1"/>
    <property type="molecule type" value="Genomic_DNA"/>
</dbReference>
<reference evidence="2 3" key="1">
    <citation type="submission" date="2016-10" db="EMBL/GenBank/DDBJ databases">
        <authorList>
            <person name="de Groot N.N."/>
        </authorList>
    </citation>
    <scope>NUCLEOTIDE SEQUENCE [LARGE SCALE GENOMIC DNA]</scope>
    <source>
        <strain evidence="2 3">DSM 20117</strain>
    </source>
</reference>
<dbReference type="PANTHER" id="PTHR35337:SF1">
    <property type="entry name" value="SLR1478 PROTEIN"/>
    <property type="match status" value="1"/>
</dbReference>
<dbReference type="STRING" id="37928.SAMN04489742_0651"/>
<keyword evidence="3" id="KW-1185">Reference proteome</keyword>
<accession>A0A1H0ZZ48</accession>
<keyword evidence="1" id="KW-0472">Membrane</keyword>
<dbReference type="PANTHER" id="PTHR35337">
    <property type="entry name" value="SLR1478 PROTEIN"/>
    <property type="match status" value="1"/>
</dbReference>
<dbReference type="AlphaFoldDB" id="A0A1H0ZZ48"/>
<evidence type="ECO:0000313" key="2">
    <source>
        <dbReference type="EMBL" id="SDQ32660.1"/>
    </source>
</evidence>
<evidence type="ECO:0000256" key="1">
    <source>
        <dbReference type="SAM" id="Phobius"/>
    </source>
</evidence>
<proteinExistence type="predicted"/>
<feature type="transmembrane region" description="Helical" evidence="1">
    <location>
        <begin position="98"/>
        <end position="120"/>
    </location>
</feature>